<dbReference type="AlphaFoldDB" id="A0A0L8GSB4"/>
<proteinExistence type="predicted"/>
<feature type="domain" description="Helitron helicase-like" evidence="1">
    <location>
        <begin position="6"/>
        <end position="184"/>
    </location>
</feature>
<protein>
    <recommendedName>
        <fullName evidence="1">Helitron helicase-like domain-containing protein</fullName>
    </recommendedName>
</protein>
<dbReference type="Pfam" id="PF14214">
    <property type="entry name" value="Helitron_like_N"/>
    <property type="match status" value="1"/>
</dbReference>
<evidence type="ECO:0000259" key="1">
    <source>
        <dbReference type="Pfam" id="PF14214"/>
    </source>
</evidence>
<sequence length="186" mass="21011">MLQHKVSLTADRDCEFNPVIHGGKLFQQWAVDSYLQVESNIINFVKTHQHMLKAEQYHCLADHLQNAANAANAQVGSTVTLPSSFQSSLKNMQERYQDVMDIGGIYGPPDIILTITCNPKCQEIREKSLPGQSSSERPDLVARVFNIKLHELLNDIIKKHIFGRVTGYCYTIEFQKRGLPHAHLAP</sequence>
<dbReference type="OrthoDB" id="6145593at2759"/>
<dbReference type="STRING" id="37653.A0A0L8GSB4"/>
<dbReference type="PANTHER" id="PTHR45786:SF74">
    <property type="entry name" value="ATP-DEPENDENT DNA HELICASE"/>
    <property type="match status" value="1"/>
</dbReference>
<dbReference type="PANTHER" id="PTHR45786">
    <property type="entry name" value="DNA BINDING PROTEIN-LIKE"/>
    <property type="match status" value="1"/>
</dbReference>
<organism evidence="2">
    <name type="scientific">Octopus bimaculoides</name>
    <name type="common">California two-spotted octopus</name>
    <dbReference type="NCBI Taxonomy" id="37653"/>
    <lineage>
        <taxon>Eukaryota</taxon>
        <taxon>Metazoa</taxon>
        <taxon>Spiralia</taxon>
        <taxon>Lophotrochozoa</taxon>
        <taxon>Mollusca</taxon>
        <taxon>Cephalopoda</taxon>
        <taxon>Coleoidea</taxon>
        <taxon>Octopodiformes</taxon>
        <taxon>Octopoda</taxon>
        <taxon>Incirrata</taxon>
        <taxon>Octopodidae</taxon>
        <taxon>Octopus</taxon>
    </lineage>
</organism>
<dbReference type="EMBL" id="KQ420587">
    <property type="protein sequence ID" value="KOF79873.1"/>
    <property type="molecule type" value="Genomic_DNA"/>
</dbReference>
<accession>A0A0L8GSB4</accession>
<gene>
    <name evidence="2" type="ORF">OCBIM_22028820mg</name>
</gene>
<name>A0A0L8GSB4_OCTBM</name>
<reference evidence="2" key="1">
    <citation type="submission" date="2015-07" db="EMBL/GenBank/DDBJ databases">
        <title>MeaNS - Measles Nucleotide Surveillance Program.</title>
        <authorList>
            <person name="Tran T."/>
            <person name="Druce J."/>
        </authorList>
    </citation>
    <scope>NUCLEOTIDE SEQUENCE</scope>
    <source>
        <strain evidence="2">UCB-OBI-ISO-001</strain>
        <tissue evidence="2">Gonad</tissue>
    </source>
</reference>
<dbReference type="InterPro" id="IPR025476">
    <property type="entry name" value="Helitron_helicase-like"/>
</dbReference>
<evidence type="ECO:0000313" key="2">
    <source>
        <dbReference type="EMBL" id="KOF79873.1"/>
    </source>
</evidence>